<protein>
    <submittedName>
        <fullName evidence="6">Isoprenylcysteine carboxylmethyltransferase family protein</fullName>
    </submittedName>
</protein>
<sequence length="201" mass="22071">MVEAVNQQTRIAILRLGFLAMLPVLILIKPHMAFDSLGHEIIEAAGALILIAGVLGRFWSILYVGGQKNARLTVDGPYSVTRNPLYVASTVAAFGIGLMMGAFGFALLVGGAVGLVLYITALREARYLEAEFGAEYRAYAARVPFFIPNPSLFYTPPEAVFRTGPLRRNLFDAMVFLSFIPLVEFLDLFKTSFGLSGWSLW</sequence>
<dbReference type="Gene3D" id="1.20.120.1630">
    <property type="match status" value="1"/>
</dbReference>
<keyword evidence="2 5" id="KW-0812">Transmembrane</keyword>
<evidence type="ECO:0000256" key="2">
    <source>
        <dbReference type="ARBA" id="ARBA00022692"/>
    </source>
</evidence>
<evidence type="ECO:0000256" key="5">
    <source>
        <dbReference type="SAM" id="Phobius"/>
    </source>
</evidence>
<comment type="subcellular location">
    <subcellularLocation>
        <location evidence="1">Endomembrane system</location>
        <topology evidence="1">Multi-pass membrane protein</topology>
    </subcellularLocation>
</comment>
<evidence type="ECO:0000313" key="7">
    <source>
        <dbReference type="Proteomes" id="UP001203945"/>
    </source>
</evidence>
<evidence type="ECO:0000256" key="3">
    <source>
        <dbReference type="ARBA" id="ARBA00022989"/>
    </source>
</evidence>
<proteinExistence type="predicted"/>
<feature type="transmembrane region" description="Helical" evidence="5">
    <location>
        <begin position="41"/>
        <end position="65"/>
    </location>
</feature>
<organism evidence="6 7">
    <name type="scientific">Paracoccus albicereus</name>
    <dbReference type="NCBI Taxonomy" id="2922394"/>
    <lineage>
        <taxon>Bacteria</taxon>
        <taxon>Pseudomonadati</taxon>
        <taxon>Pseudomonadota</taxon>
        <taxon>Alphaproteobacteria</taxon>
        <taxon>Rhodobacterales</taxon>
        <taxon>Paracoccaceae</taxon>
        <taxon>Paracoccus</taxon>
    </lineage>
</organism>
<gene>
    <name evidence="6" type="ORF">MLD63_17190</name>
</gene>
<feature type="transmembrane region" description="Helical" evidence="5">
    <location>
        <begin position="85"/>
        <end position="118"/>
    </location>
</feature>
<dbReference type="EMBL" id="JAKZEU010000009">
    <property type="protein sequence ID" value="MCQ0972157.1"/>
    <property type="molecule type" value="Genomic_DNA"/>
</dbReference>
<evidence type="ECO:0000256" key="1">
    <source>
        <dbReference type="ARBA" id="ARBA00004127"/>
    </source>
</evidence>
<keyword evidence="3 5" id="KW-1133">Transmembrane helix</keyword>
<evidence type="ECO:0000313" key="6">
    <source>
        <dbReference type="EMBL" id="MCQ0972157.1"/>
    </source>
</evidence>
<feature type="transmembrane region" description="Helical" evidence="5">
    <location>
        <begin position="12"/>
        <end position="29"/>
    </location>
</feature>
<name>A0ABT1MV11_9RHOB</name>
<reference evidence="6 7" key="1">
    <citation type="submission" date="2022-03" db="EMBL/GenBank/DDBJ databases">
        <authorList>
            <person name="He Y."/>
        </authorList>
    </citation>
    <scope>NUCLEOTIDE SEQUENCE [LARGE SCALE GENOMIC DNA]</scope>
    <source>
        <strain evidence="6 7">TK19116</strain>
    </source>
</reference>
<evidence type="ECO:0000256" key="4">
    <source>
        <dbReference type="ARBA" id="ARBA00023136"/>
    </source>
</evidence>
<keyword evidence="7" id="KW-1185">Reference proteome</keyword>
<dbReference type="InterPro" id="IPR007318">
    <property type="entry name" value="Phopholipid_MeTrfase"/>
</dbReference>
<dbReference type="Pfam" id="PF04191">
    <property type="entry name" value="PEMT"/>
    <property type="match status" value="1"/>
</dbReference>
<dbReference type="Proteomes" id="UP001203945">
    <property type="component" value="Unassembled WGS sequence"/>
</dbReference>
<accession>A0ABT1MV11</accession>
<comment type="caution">
    <text evidence="6">The sequence shown here is derived from an EMBL/GenBank/DDBJ whole genome shotgun (WGS) entry which is preliminary data.</text>
</comment>
<dbReference type="RefSeq" id="WP_255331154.1">
    <property type="nucleotide sequence ID" value="NZ_JAKZEU010000009.1"/>
</dbReference>
<keyword evidence="4 5" id="KW-0472">Membrane</keyword>